<keyword evidence="1" id="KW-0732">Signal</keyword>
<comment type="caution">
    <text evidence="2">The sequence shown here is derived from an EMBL/GenBank/DDBJ whole genome shotgun (WGS) entry which is preliminary data.</text>
</comment>
<dbReference type="VEuPathDB" id="MicrosporidiaDB:DI09_238p10"/>
<feature type="signal peptide" evidence="1">
    <location>
        <begin position="1"/>
        <end position="23"/>
    </location>
</feature>
<gene>
    <name evidence="2" type="ORF">DI09_238p10</name>
</gene>
<evidence type="ECO:0000313" key="3">
    <source>
        <dbReference type="Proteomes" id="UP000029725"/>
    </source>
</evidence>
<dbReference type="Proteomes" id="UP000029725">
    <property type="component" value="Unassembled WGS sequence"/>
</dbReference>
<dbReference type="EMBL" id="JMKJ01000153">
    <property type="protein sequence ID" value="KGG51953.1"/>
    <property type="molecule type" value="Genomic_DNA"/>
</dbReference>
<keyword evidence="3" id="KW-1185">Reference proteome</keyword>
<reference evidence="2 3" key="1">
    <citation type="submission" date="2014-04" db="EMBL/GenBank/DDBJ databases">
        <title>A new species of microsporidia sheds light on the evolution of extreme parasitism.</title>
        <authorList>
            <person name="Haag K.L."/>
            <person name="James T.Y."/>
            <person name="Larsson R."/>
            <person name="Schaer T.M."/>
            <person name="Refardt D."/>
            <person name="Pombert J.-F."/>
            <person name="Ebert D."/>
        </authorList>
    </citation>
    <scope>NUCLEOTIDE SEQUENCE [LARGE SCALE GENOMIC DNA]</scope>
    <source>
        <strain evidence="2 3">UGP3</strain>
        <tissue evidence="2">Spores</tissue>
    </source>
</reference>
<evidence type="ECO:0000313" key="2">
    <source>
        <dbReference type="EMBL" id="KGG51953.1"/>
    </source>
</evidence>
<proteinExistence type="predicted"/>
<accession>A0A098VSB7</accession>
<dbReference type="AlphaFoldDB" id="A0A098VSB7"/>
<feature type="chain" id="PRO_5001941994" evidence="1">
    <location>
        <begin position="24"/>
        <end position="180"/>
    </location>
</feature>
<name>A0A098VSB7_9MICR</name>
<dbReference type="HOGENOM" id="CLU_1496588_0_0_1"/>
<dbReference type="RefSeq" id="XP_013238389.1">
    <property type="nucleotide sequence ID" value="XM_013382935.1"/>
</dbReference>
<organism evidence="2 3">
    <name type="scientific">Mitosporidium daphniae</name>
    <dbReference type="NCBI Taxonomy" id="1485682"/>
    <lineage>
        <taxon>Eukaryota</taxon>
        <taxon>Fungi</taxon>
        <taxon>Fungi incertae sedis</taxon>
        <taxon>Microsporidia</taxon>
        <taxon>Mitosporidium</taxon>
    </lineage>
</organism>
<dbReference type="GeneID" id="25259160"/>
<sequence>MNVRRLLFLTAFIVILILPSLKTENQNGTPQYLLELEEFTRELISACTQQLNRDFKKKFSEQFPQNLIKKLIKNLINESFNGLTKKIPEQCAKKFAEKFAENPFQLEKILVEDITETCQKMLSNKIVPQLIKTYSKVFTSNLKGSLTQIELVSNQFESFFSFKIPPNGPTGSSDENDPNH</sequence>
<protein>
    <submittedName>
        <fullName evidence="2">Uncharacterized protein</fullName>
    </submittedName>
</protein>
<evidence type="ECO:0000256" key="1">
    <source>
        <dbReference type="SAM" id="SignalP"/>
    </source>
</evidence>